<reference evidence="1 2" key="1">
    <citation type="submission" date="2024-01" db="EMBL/GenBank/DDBJ databases">
        <title>Genome assemblies of Stephania.</title>
        <authorList>
            <person name="Yang L."/>
        </authorList>
    </citation>
    <scope>NUCLEOTIDE SEQUENCE [LARGE SCALE GENOMIC DNA]</scope>
    <source>
        <strain evidence="1">JXDWG</strain>
        <tissue evidence="1">Leaf</tissue>
    </source>
</reference>
<comment type="caution">
    <text evidence="1">The sequence shown here is derived from an EMBL/GenBank/DDBJ whole genome shotgun (WGS) entry which is preliminary data.</text>
</comment>
<keyword evidence="2" id="KW-1185">Reference proteome</keyword>
<evidence type="ECO:0000313" key="1">
    <source>
        <dbReference type="EMBL" id="KAK9125846.1"/>
    </source>
</evidence>
<protein>
    <submittedName>
        <fullName evidence="1">Uncharacterized protein</fullName>
    </submittedName>
</protein>
<dbReference type="AlphaFoldDB" id="A0AAP0P398"/>
<accession>A0AAP0P398</accession>
<organism evidence="1 2">
    <name type="scientific">Stephania cephalantha</name>
    <dbReference type="NCBI Taxonomy" id="152367"/>
    <lineage>
        <taxon>Eukaryota</taxon>
        <taxon>Viridiplantae</taxon>
        <taxon>Streptophyta</taxon>
        <taxon>Embryophyta</taxon>
        <taxon>Tracheophyta</taxon>
        <taxon>Spermatophyta</taxon>
        <taxon>Magnoliopsida</taxon>
        <taxon>Ranunculales</taxon>
        <taxon>Menispermaceae</taxon>
        <taxon>Menispermoideae</taxon>
        <taxon>Cissampelideae</taxon>
        <taxon>Stephania</taxon>
    </lineage>
</organism>
<sequence length="72" mass="8081">MRSYGNEAHDTTIPGKTQERCSINQAGVMKHEFIPEASRIEDRVMGVANCWNKIQWFDLGDGSGKHATMSKL</sequence>
<evidence type="ECO:0000313" key="2">
    <source>
        <dbReference type="Proteomes" id="UP001419268"/>
    </source>
</evidence>
<name>A0AAP0P398_9MAGN</name>
<dbReference type="Proteomes" id="UP001419268">
    <property type="component" value="Unassembled WGS sequence"/>
</dbReference>
<proteinExistence type="predicted"/>
<dbReference type="EMBL" id="JBBNAG010000006">
    <property type="protein sequence ID" value="KAK9125846.1"/>
    <property type="molecule type" value="Genomic_DNA"/>
</dbReference>
<gene>
    <name evidence="1" type="ORF">Scep_014692</name>
</gene>